<sequence>MRKKMLCLAMTMVMAVGMSSTVYAVDYVGDDGWRAEFDGDSLNSNFESGDIADTASGVQPGDSIEMHVQVANTDSTGTDWYMTNEVVQTLEDAASQASGGAYEYRLVYTDPAGEENVLYDSSSVGGETNGEGGEGLHQVGDTTEEYFYLGRLEQNQTGDVSLWVKVDGETQGNGYQQTLAELRMNFAVEEVAEGTTAPSDNDSDKETVVKKVVKTIKTGDTTNVLLFSIAALVSGIVLFILGVISFKNRRRKGARRR</sequence>
<comment type="caution">
    <text evidence="3">The sequence shown here is derived from an EMBL/GenBank/DDBJ whole genome shotgun (WGS) entry which is preliminary data.</text>
</comment>
<dbReference type="AlphaFoldDB" id="A0A9D2KIP8"/>
<feature type="chain" id="PRO_5038513725" description="Sortase B protein-sorting domain-containing protein" evidence="2">
    <location>
        <begin position="25"/>
        <end position="257"/>
    </location>
</feature>
<dbReference type="Proteomes" id="UP000824223">
    <property type="component" value="Unassembled WGS sequence"/>
</dbReference>
<evidence type="ECO:0008006" key="5">
    <source>
        <dbReference type="Google" id="ProtNLM"/>
    </source>
</evidence>
<protein>
    <recommendedName>
        <fullName evidence="5">Sortase B protein-sorting domain-containing protein</fullName>
    </recommendedName>
</protein>
<keyword evidence="1" id="KW-0472">Membrane</keyword>
<reference evidence="3" key="1">
    <citation type="journal article" date="2021" name="PeerJ">
        <title>Extensive microbial diversity within the chicken gut microbiome revealed by metagenomics and culture.</title>
        <authorList>
            <person name="Gilroy R."/>
            <person name="Ravi A."/>
            <person name="Getino M."/>
            <person name="Pursley I."/>
            <person name="Horton D.L."/>
            <person name="Alikhan N.F."/>
            <person name="Baker D."/>
            <person name="Gharbi K."/>
            <person name="Hall N."/>
            <person name="Watson M."/>
            <person name="Adriaenssens E.M."/>
            <person name="Foster-Nyarko E."/>
            <person name="Jarju S."/>
            <person name="Secka A."/>
            <person name="Antonio M."/>
            <person name="Oren A."/>
            <person name="Chaudhuri R.R."/>
            <person name="La Ragione R."/>
            <person name="Hildebrand F."/>
            <person name="Pallen M.J."/>
        </authorList>
    </citation>
    <scope>NUCLEOTIDE SEQUENCE</scope>
    <source>
        <strain evidence="3">ChiSjej2B20-11307</strain>
    </source>
</reference>
<feature type="signal peptide" evidence="2">
    <location>
        <begin position="1"/>
        <end position="24"/>
    </location>
</feature>
<organism evidence="3 4">
    <name type="scientific">Candidatus Mediterraneibacter pullicola</name>
    <dbReference type="NCBI Taxonomy" id="2838682"/>
    <lineage>
        <taxon>Bacteria</taxon>
        <taxon>Bacillati</taxon>
        <taxon>Bacillota</taxon>
        <taxon>Clostridia</taxon>
        <taxon>Lachnospirales</taxon>
        <taxon>Lachnospiraceae</taxon>
        <taxon>Mediterraneibacter</taxon>
    </lineage>
</organism>
<feature type="transmembrane region" description="Helical" evidence="1">
    <location>
        <begin position="224"/>
        <end position="246"/>
    </location>
</feature>
<evidence type="ECO:0000313" key="3">
    <source>
        <dbReference type="EMBL" id="HJA05776.1"/>
    </source>
</evidence>
<keyword evidence="1" id="KW-1133">Transmembrane helix</keyword>
<keyword evidence="1" id="KW-0812">Transmembrane</keyword>
<keyword evidence="2" id="KW-0732">Signal</keyword>
<name>A0A9D2KIP8_9FIRM</name>
<evidence type="ECO:0000256" key="2">
    <source>
        <dbReference type="SAM" id="SignalP"/>
    </source>
</evidence>
<proteinExistence type="predicted"/>
<accession>A0A9D2KIP8</accession>
<gene>
    <name evidence="3" type="ORF">H9798_01325</name>
</gene>
<dbReference type="EMBL" id="DXAK01000007">
    <property type="protein sequence ID" value="HJA05776.1"/>
    <property type="molecule type" value="Genomic_DNA"/>
</dbReference>
<reference evidence="3" key="2">
    <citation type="submission" date="2021-04" db="EMBL/GenBank/DDBJ databases">
        <authorList>
            <person name="Gilroy R."/>
        </authorList>
    </citation>
    <scope>NUCLEOTIDE SEQUENCE</scope>
    <source>
        <strain evidence="3">ChiSjej2B20-11307</strain>
    </source>
</reference>
<evidence type="ECO:0000313" key="4">
    <source>
        <dbReference type="Proteomes" id="UP000824223"/>
    </source>
</evidence>
<evidence type="ECO:0000256" key="1">
    <source>
        <dbReference type="SAM" id="Phobius"/>
    </source>
</evidence>